<dbReference type="InterPro" id="IPR058163">
    <property type="entry name" value="LysR-type_TF_proteobact-type"/>
</dbReference>
<dbReference type="SUPFAM" id="SSF46785">
    <property type="entry name" value="Winged helix' DNA-binding domain"/>
    <property type="match status" value="1"/>
</dbReference>
<dbReference type="Pfam" id="PF00126">
    <property type="entry name" value="HTH_1"/>
    <property type="match status" value="1"/>
</dbReference>
<dbReference type="GO" id="GO:0043565">
    <property type="term" value="F:sequence-specific DNA binding"/>
    <property type="evidence" value="ECO:0007669"/>
    <property type="project" value="TreeGrafter"/>
</dbReference>
<dbReference type="PANTHER" id="PTHR30537">
    <property type="entry name" value="HTH-TYPE TRANSCRIPTIONAL REGULATOR"/>
    <property type="match status" value="1"/>
</dbReference>
<evidence type="ECO:0000259" key="5">
    <source>
        <dbReference type="PROSITE" id="PS50931"/>
    </source>
</evidence>
<dbReference type="PANTHER" id="PTHR30537:SF79">
    <property type="entry name" value="TRANSCRIPTIONAL REGULATOR-RELATED"/>
    <property type="match status" value="1"/>
</dbReference>
<keyword evidence="4" id="KW-0804">Transcription</keyword>
<organism evidence="6 7">
    <name type="scientific">Herbaspirillum aquaticum</name>
    <dbReference type="NCBI Taxonomy" id="568783"/>
    <lineage>
        <taxon>Bacteria</taxon>
        <taxon>Pseudomonadati</taxon>
        <taxon>Pseudomonadota</taxon>
        <taxon>Betaproteobacteria</taxon>
        <taxon>Burkholderiales</taxon>
        <taxon>Oxalobacteraceae</taxon>
        <taxon>Herbaspirillum</taxon>
    </lineage>
</organism>
<dbReference type="Gene3D" id="1.10.10.10">
    <property type="entry name" value="Winged helix-like DNA-binding domain superfamily/Winged helix DNA-binding domain"/>
    <property type="match status" value="1"/>
</dbReference>
<dbReference type="EMBL" id="NJGV01000024">
    <property type="protein sequence ID" value="OWY32636.1"/>
    <property type="molecule type" value="Genomic_DNA"/>
</dbReference>
<dbReference type="GO" id="GO:0006351">
    <property type="term" value="P:DNA-templated transcription"/>
    <property type="evidence" value="ECO:0007669"/>
    <property type="project" value="TreeGrafter"/>
</dbReference>
<evidence type="ECO:0000256" key="4">
    <source>
        <dbReference type="ARBA" id="ARBA00023163"/>
    </source>
</evidence>
<dbReference type="Pfam" id="PF03466">
    <property type="entry name" value="LysR_substrate"/>
    <property type="match status" value="1"/>
</dbReference>
<dbReference type="SUPFAM" id="SSF53850">
    <property type="entry name" value="Periplasmic binding protein-like II"/>
    <property type="match status" value="1"/>
</dbReference>
<keyword evidence="3" id="KW-0238">DNA-binding</keyword>
<dbReference type="NCBIfam" id="NF008352">
    <property type="entry name" value="PRK11139.1"/>
    <property type="match status" value="1"/>
</dbReference>
<dbReference type="Proteomes" id="UP000214747">
    <property type="component" value="Unassembled WGS sequence"/>
</dbReference>
<feature type="domain" description="HTH lysR-type" evidence="5">
    <location>
        <begin position="8"/>
        <end position="65"/>
    </location>
</feature>
<evidence type="ECO:0000313" key="7">
    <source>
        <dbReference type="Proteomes" id="UP000214747"/>
    </source>
</evidence>
<evidence type="ECO:0000313" key="6">
    <source>
        <dbReference type="EMBL" id="OWY32636.1"/>
    </source>
</evidence>
<dbReference type="Gene3D" id="3.40.190.10">
    <property type="entry name" value="Periplasmic binding protein-like II"/>
    <property type="match status" value="2"/>
</dbReference>
<comment type="similarity">
    <text evidence="1">Belongs to the LysR transcriptional regulatory family.</text>
</comment>
<evidence type="ECO:0000256" key="1">
    <source>
        <dbReference type="ARBA" id="ARBA00009437"/>
    </source>
</evidence>
<dbReference type="InterPro" id="IPR000847">
    <property type="entry name" value="LysR_HTH_N"/>
</dbReference>
<dbReference type="FunFam" id="1.10.10.10:FF:000001">
    <property type="entry name" value="LysR family transcriptional regulator"/>
    <property type="match status" value="1"/>
</dbReference>
<dbReference type="InterPro" id="IPR036390">
    <property type="entry name" value="WH_DNA-bd_sf"/>
</dbReference>
<dbReference type="RefSeq" id="WP_088756939.1">
    <property type="nucleotide sequence ID" value="NZ_NJGV01000024.1"/>
</dbReference>
<dbReference type="CDD" id="cd08432">
    <property type="entry name" value="PBP2_GcdR_TrpI_HvrB_AmpR_like"/>
    <property type="match status" value="1"/>
</dbReference>
<keyword evidence="7" id="KW-1185">Reference proteome</keyword>
<dbReference type="PRINTS" id="PR00039">
    <property type="entry name" value="HTHLYSR"/>
</dbReference>
<evidence type="ECO:0000256" key="3">
    <source>
        <dbReference type="ARBA" id="ARBA00023125"/>
    </source>
</evidence>
<gene>
    <name evidence="6" type="ORF">CEJ45_20565</name>
</gene>
<dbReference type="GO" id="GO:0003700">
    <property type="term" value="F:DNA-binding transcription factor activity"/>
    <property type="evidence" value="ECO:0007669"/>
    <property type="project" value="InterPro"/>
</dbReference>
<dbReference type="AlphaFoldDB" id="A0A225SNJ7"/>
<dbReference type="InterPro" id="IPR036388">
    <property type="entry name" value="WH-like_DNA-bd_sf"/>
</dbReference>
<dbReference type="PROSITE" id="PS50931">
    <property type="entry name" value="HTH_LYSR"/>
    <property type="match status" value="1"/>
</dbReference>
<protein>
    <submittedName>
        <fullName evidence="6">XRE family transcriptional regulator</fullName>
    </submittedName>
</protein>
<sequence length="316" mass="35345">MADLRKLPNLAALRAFDAAARRGCFSRAAEEVHVTPGAISHQVRALEEDLGLQLFHRHGKRISITETGERFAATIRKALGEIAQAADHLRSLTRQQRLVISATPSFASRWLAPRLWKFIDAHPEIEVVLQSGSHLADLRLDGVDIGIRFGRGQYAGVVTEKLSDDYYYPVAAPGYRGKQNKKLARPADLVHCTLLRMDTRESWQPWLTLAGLDLPEPRGTLVVEDSSLTLRHAVEGKGVALSRHTIAWQEIASGTLVRLFDVAQLCEEAHYLVHLPEGLEKPGVAAFRKWIVEEMRQFQAQSEWPGTVQKTSTRKK</sequence>
<dbReference type="InterPro" id="IPR005119">
    <property type="entry name" value="LysR_subst-bd"/>
</dbReference>
<name>A0A225SNJ7_9BURK</name>
<comment type="caution">
    <text evidence="6">The sequence shown here is derived from an EMBL/GenBank/DDBJ whole genome shotgun (WGS) entry which is preliminary data.</text>
</comment>
<proteinExistence type="inferred from homology"/>
<evidence type="ECO:0000256" key="2">
    <source>
        <dbReference type="ARBA" id="ARBA00023015"/>
    </source>
</evidence>
<accession>A0A225SNJ7</accession>
<reference evidence="6 7" key="1">
    <citation type="journal article" date="2010" name="Int. J. Syst. Evol. Microbiol.">
        <title>Reclassification of Herbaspirillum putei as a later heterotypic synonym of Herbaspirillum huttiense, with the description of H. huttiense subsp. huttiense subsp. nov. and H. huttiense subsp. putei subsp. nov., comb. nov., and description of Herbaspirillum aquaticum sp. nov.</title>
        <authorList>
            <person name="Dobritsa A.P."/>
            <person name="Reddy M.C."/>
            <person name="Samadpour M."/>
        </authorList>
    </citation>
    <scope>NUCLEOTIDE SEQUENCE [LARGE SCALE GENOMIC DNA]</scope>
    <source>
        <strain evidence="6 7">IEH 4430</strain>
    </source>
</reference>
<keyword evidence="2" id="KW-0805">Transcription regulation</keyword>